<evidence type="ECO:0000313" key="2">
    <source>
        <dbReference type="Proteomes" id="UP001209540"/>
    </source>
</evidence>
<proteinExistence type="predicted"/>
<dbReference type="Proteomes" id="UP001209540">
    <property type="component" value="Unassembled WGS sequence"/>
</dbReference>
<dbReference type="AlphaFoldDB" id="A0AAD5PKB8"/>
<keyword evidence="2" id="KW-1185">Reference proteome</keyword>
<reference evidence="1" key="2">
    <citation type="submission" date="2023-02" db="EMBL/GenBank/DDBJ databases">
        <authorList>
            <consortium name="DOE Joint Genome Institute"/>
            <person name="Mondo S.J."/>
            <person name="Chang Y."/>
            <person name="Wang Y."/>
            <person name="Ahrendt S."/>
            <person name="Andreopoulos W."/>
            <person name="Barry K."/>
            <person name="Beard J."/>
            <person name="Benny G.L."/>
            <person name="Blankenship S."/>
            <person name="Bonito G."/>
            <person name="Cuomo C."/>
            <person name="Desiro A."/>
            <person name="Gervers K.A."/>
            <person name="Hundley H."/>
            <person name="Kuo A."/>
            <person name="LaButti K."/>
            <person name="Lang B.F."/>
            <person name="Lipzen A."/>
            <person name="O'Donnell K."/>
            <person name="Pangilinan J."/>
            <person name="Reynolds N."/>
            <person name="Sandor L."/>
            <person name="Smith M.W."/>
            <person name="Tsang A."/>
            <person name="Grigoriev I.V."/>
            <person name="Stajich J.E."/>
            <person name="Spatafora J.W."/>
        </authorList>
    </citation>
    <scope>NUCLEOTIDE SEQUENCE</scope>
    <source>
        <strain evidence="1">RSA 2281</strain>
    </source>
</reference>
<gene>
    <name evidence="1" type="ORF">BDA99DRAFT_567038</name>
</gene>
<protein>
    <submittedName>
        <fullName evidence="1">Uncharacterized protein</fullName>
    </submittedName>
</protein>
<reference evidence="1" key="1">
    <citation type="journal article" date="2022" name="IScience">
        <title>Evolution of zygomycete secretomes and the origins of terrestrial fungal ecologies.</title>
        <authorList>
            <person name="Chang Y."/>
            <person name="Wang Y."/>
            <person name="Mondo S."/>
            <person name="Ahrendt S."/>
            <person name="Andreopoulos W."/>
            <person name="Barry K."/>
            <person name="Beard J."/>
            <person name="Benny G.L."/>
            <person name="Blankenship S."/>
            <person name="Bonito G."/>
            <person name="Cuomo C."/>
            <person name="Desiro A."/>
            <person name="Gervers K.A."/>
            <person name="Hundley H."/>
            <person name="Kuo A."/>
            <person name="LaButti K."/>
            <person name="Lang B.F."/>
            <person name="Lipzen A."/>
            <person name="O'Donnell K."/>
            <person name="Pangilinan J."/>
            <person name="Reynolds N."/>
            <person name="Sandor L."/>
            <person name="Smith M.E."/>
            <person name="Tsang A."/>
            <person name="Grigoriev I.V."/>
            <person name="Stajich J.E."/>
            <person name="Spatafora J.W."/>
        </authorList>
    </citation>
    <scope>NUCLEOTIDE SEQUENCE</scope>
    <source>
        <strain evidence="1">RSA 2281</strain>
    </source>
</reference>
<organism evidence="1 2">
    <name type="scientific">Phascolomyces articulosus</name>
    <dbReference type="NCBI Taxonomy" id="60185"/>
    <lineage>
        <taxon>Eukaryota</taxon>
        <taxon>Fungi</taxon>
        <taxon>Fungi incertae sedis</taxon>
        <taxon>Mucoromycota</taxon>
        <taxon>Mucoromycotina</taxon>
        <taxon>Mucoromycetes</taxon>
        <taxon>Mucorales</taxon>
        <taxon>Lichtheimiaceae</taxon>
        <taxon>Phascolomyces</taxon>
    </lineage>
</organism>
<dbReference type="EMBL" id="JAIXMP010000001">
    <property type="protein sequence ID" value="KAI9278248.1"/>
    <property type="molecule type" value="Genomic_DNA"/>
</dbReference>
<comment type="caution">
    <text evidence="1">The sequence shown here is derived from an EMBL/GenBank/DDBJ whole genome shotgun (WGS) entry which is preliminary data.</text>
</comment>
<sequence length="172" mass="19616">MVRTVKLQLAKPKLPDPQYNGGQVVVVFDLVNPRFPPNMHDRSGIRCEGAQLRDVTIEIMRKHYNMRIKILIEGCTILKRIFIHDVYKKCMNFGNDVVSLMHGHILINGGAVNHGSIDAGHQKKSSFKYVIINKFIEFSVFSLMFGAPFFSTWRDTNSPCVPLYYNNKKGSV</sequence>
<evidence type="ECO:0000313" key="1">
    <source>
        <dbReference type="EMBL" id="KAI9278248.1"/>
    </source>
</evidence>
<name>A0AAD5PKB8_9FUNG</name>
<accession>A0AAD5PKB8</accession>